<sequence>MERKCRRLLKLHTKHGLRYEKQIIEIIRATAVSSCAPIVSSDNLYNKTVSLVPSDGFRALWAVLPLLAKVNKNKTKKRYTFHQTDVEAIRRMINGKIEKPLLTN</sequence>
<dbReference type="Proteomes" id="UP000494165">
    <property type="component" value="Unassembled WGS sequence"/>
</dbReference>
<evidence type="ECO:0000313" key="2">
    <source>
        <dbReference type="Proteomes" id="UP000494165"/>
    </source>
</evidence>
<evidence type="ECO:0000313" key="1">
    <source>
        <dbReference type="EMBL" id="CAB3372415.1"/>
    </source>
</evidence>
<name>A0A8S1CPJ9_9INSE</name>
<accession>A0A8S1CPJ9</accession>
<gene>
    <name evidence="1" type="ORF">CLODIP_2_CD12811</name>
</gene>
<protein>
    <submittedName>
        <fullName evidence="1">Uncharacterized protein</fullName>
    </submittedName>
</protein>
<reference evidence="1 2" key="1">
    <citation type="submission" date="2020-04" db="EMBL/GenBank/DDBJ databases">
        <authorList>
            <person name="Alioto T."/>
            <person name="Alioto T."/>
            <person name="Gomez Garrido J."/>
        </authorList>
    </citation>
    <scope>NUCLEOTIDE SEQUENCE [LARGE SCALE GENOMIC DNA]</scope>
</reference>
<dbReference type="AlphaFoldDB" id="A0A8S1CPJ9"/>
<keyword evidence="2" id="KW-1185">Reference proteome</keyword>
<proteinExistence type="predicted"/>
<comment type="caution">
    <text evidence="1">The sequence shown here is derived from an EMBL/GenBank/DDBJ whole genome shotgun (WGS) entry which is preliminary data.</text>
</comment>
<dbReference type="EMBL" id="CADEPI010000073">
    <property type="protein sequence ID" value="CAB3372415.1"/>
    <property type="molecule type" value="Genomic_DNA"/>
</dbReference>
<organism evidence="1 2">
    <name type="scientific">Cloeon dipterum</name>
    <dbReference type="NCBI Taxonomy" id="197152"/>
    <lineage>
        <taxon>Eukaryota</taxon>
        <taxon>Metazoa</taxon>
        <taxon>Ecdysozoa</taxon>
        <taxon>Arthropoda</taxon>
        <taxon>Hexapoda</taxon>
        <taxon>Insecta</taxon>
        <taxon>Pterygota</taxon>
        <taxon>Palaeoptera</taxon>
        <taxon>Ephemeroptera</taxon>
        <taxon>Pisciforma</taxon>
        <taxon>Baetidae</taxon>
        <taxon>Cloeon</taxon>
    </lineage>
</organism>